<reference evidence="4" key="1">
    <citation type="submission" date="2014-09" db="EMBL/GenBank/DDBJ databases">
        <title>Draft genome sequence of an oleaginous Mucoromycotina fungus Mucor ambiguus NBRC6742.</title>
        <authorList>
            <person name="Takeda I."/>
            <person name="Yamane N."/>
            <person name="Morita T."/>
            <person name="Tamano K."/>
            <person name="Machida M."/>
            <person name="Baker S."/>
            <person name="Koike H."/>
        </authorList>
    </citation>
    <scope>NUCLEOTIDE SEQUENCE</scope>
    <source>
        <strain evidence="4">NBRC 6742</strain>
    </source>
</reference>
<dbReference type="OrthoDB" id="5353095at2759"/>
<proteinExistence type="inferred from homology"/>
<dbReference type="Pfam" id="PF00134">
    <property type="entry name" value="Cyclin_N"/>
    <property type="match status" value="1"/>
</dbReference>
<name>A0A0C9M654_9FUNG</name>
<dbReference type="InterPro" id="IPR036915">
    <property type="entry name" value="Cyclin-like_sf"/>
</dbReference>
<dbReference type="GO" id="GO:0051726">
    <property type="term" value="P:regulation of cell cycle"/>
    <property type="evidence" value="ECO:0007669"/>
    <property type="project" value="InterPro"/>
</dbReference>
<protein>
    <recommendedName>
        <fullName evidence="3">Cyclin-like domain-containing protein</fullName>
    </recommendedName>
</protein>
<keyword evidence="1" id="KW-0195">Cyclin</keyword>
<evidence type="ECO:0000313" key="4">
    <source>
        <dbReference type="EMBL" id="GAN02139.1"/>
    </source>
</evidence>
<organism evidence="4">
    <name type="scientific">Mucor ambiguus</name>
    <dbReference type="NCBI Taxonomy" id="91626"/>
    <lineage>
        <taxon>Eukaryota</taxon>
        <taxon>Fungi</taxon>
        <taxon>Fungi incertae sedis</taxon>
        <taxon>Mucoromycota</taxon>
        <taxon>Mucoromycotina</taxon>
        <taxon>Mucoromycetes</taxon>
        <taxon>Mucorales</taxon>
        <taxon>Mucorineae</taxon>
        <taxon>Mucoraceae</taxon>
        <taxon>Mucor</taxon>
    </lineage>
</organism>
<feature type="region of interest" description="Disordered" evidence="2">
    <location>
        <begin position="119"/>
        <end position="166"/>
    </location>
</feature>
<dbReference type="EMBL" id="DF836306">
    <property type="protein sequence ID" value="GAN02139.1"/>
    <property type="molecule type" value="Genomic_DNA"/>
</dbReference>
<evidence type="ECO:0000256" key="1">
    <source>
        <dbReference type="RuleBase" id="RU000383"/>
    </source>
</evidence>
<comment type="similarity">
    <text evidence="1">Belongs to the cyclin family.</text>
</comment>
<feature type="compositionally biased region" description="Basic and acidic residues" evidence="2">
    <location>
        <begin position="135"/>
        <end position="152"/>
    </location>
</feature>
<evidence type="ECO:0000259" key="3">
    <source>
        <dbReference type="SMART" id="SM00385"/>
    </source>
</evidence>
<sequence>MGTAKKRTTSKRNNSRQAALSFLTNITLGNEHEEPRLASPTTLNYSDHDTAIKNPNLTQYGTLSMAPSPVKTYPLESSDSNSTMEESIPTTLTVNTNRNFTPLERRRYRRASTSDNFYHRRLSSSDSNASSSEIVQHKLTREDSQRPIASEKIKRRSDHQAANNSETPVSMSFMSVFRYYKGIIRQPRRKADLHHYHRHYPSYFHQHLSNMNAKHRKGISYGHFLLHASEGEEEDEEEEAAAEDSAQSDVLPQLQKLIYDPYYINDDLRPPPQTNMLPQISGTSITRPSPPLSKQKLNELFQQSHPDIQITQSKINAIKAHLLTIGKQVDLEISSIAHAFVYFEKLIQKQIVTKQNRKLLAACCLFLATKVNEPKELKFDTLLEAISAELYVNSKDIRSHEFAVFADLEFNLYVPEREFMPHFDSIIQTWKIQCMEDYLGPIPFYMFAINEKHQV</sequence>
<dbReference type="AlphaFoldDB" id="A0A0C9M654"/>
<dbReference type="SMART" id="SM00385">
    <property type="entry name" value="CYCLIN"/>
    <property type="match status" value="1"/>
</dbReference>
<dbReference type="SUPFAM" id="SSF47954">
    <property type="entry name" value="Cyclin-like"/>
    <property type="match status" value="1"/>
</dbReference>
<dbReference type="STRING" id="91626.A0A0C9M654"/>
<dbReference type="InterPro" id="IPR012388">
    <property type="entry name" value="CABLES1/2"/>
</dbReference>
<dbReference type="Gene3D" id="1.10.472.10">
    <property type="entry name" value="Cyclin-like"/>
    <property type="match status" value="1"/>
</dbReference>
<feature type="region of interest" description="Disordered" evidence="2">
    <location>
        <begin position="229"/>
        <end position="248"/>
    </location>
</feature>
<feature type="compositionally biased region" description="Acidic residues" evidence="2">
    <location>
        <begin position="231"/>
        <end position="242"/>
    </location>
</feature>
<keyword evidence="5" id="KW-1185">Reference proteome</keyword>
<dbReference type="InterPro" id="IPR006671">
    <property type="entry name" value="Cyclin_N"/>
</dbReference>
<dbReference type="InterPro" id="IPR013763">
    <property type="entry name" value="Cyclin-like_dom"/>
</dbReference>
<dbReference type="Proteomes" id="UP000053815">
    <property type="component" value="Unassembled WGS sequence"/>
</dbReference>
<evidence type="ECO:0000256" key="2">
    <source>
        <dbReference type="SAM" id="MobiDB-lite"/>
    </source>
</evidence>
<dbReference type="PANTHER" id="PTHR22896">
    <property type="entry name" value="CDK5 AND ABL1 ENZYME SUBSTRATE 1"/>
    <property type="match status" value="1"/>
</dbReference>
<dbReference type="PANTHER" id="PTHR22896:SF0">
    <property type="entry name" value="CYCLIN N-TERMINAL DOMAIN-CONTAINING PROTEIN"/>
    <property type="match status" value="1"/>
</dbReference>
<gene>
    <name evidence="4" type="ORF">MAM1_0017c01580</name>
</gene>
<evidence type="ECO:0000313" key="5">
    <source>
        <dbReference type="Proteomes" id="UP000053815"/>
    </source>
</evidence>
<accession>A0A0C9M654</accession>
<feature type="domain" description="Cyclin-like" evidence="3">
    <location>
        <begin position="320"/>
        <end position="406"/>
    </location>
</feature>